<sequence length="361" mass="39442">MESAEIHPSTHNLIDIVIIGGGQAALSVAYYLRRSNYSFVILDAEASPGGAWLHGWDSLRLFSPSTWSSLSGWQMPPTGETYPGRDQVVNYLRDYENRYAFPVQRPVWVSAVNDLGDRLEVVSDQQRWQARAVISATGTWRNPFIPAYPGRDLFQGEQLHSAHYQSPTRFAGQKVLVVGGGNSGAQILAEVSRLADCTWVTPSEPLFLPDDVDGRVLFQRATDRFKAHLEGREIDQPVGGLGDVVMVPPVKEARERDVLHSVRPFSRFTATGVVWADGSESPVDSVIWCTGFRAALGHLAALKLVTADGKVDVQGTRAVQEPRLWLVGYGEWTGLASATLIGVGRSARATAEEVIGYLGGV</sequence>
<dbReference type="PRINTS" id="PR00368">
    <property type="entry name" value="FADPNR"/>
</dbReference>
<dbReference type="Gene3D" id="3.50.50.60">
    <property type="entry name" value="FAD/NAD(P)-binding domain"/>
    <property type="match status" value="1"/>
</dbReference>
<dbReference type="Pfam" id="PF13738">
    <property type="entry name" value="Pyr_redox_3"/>
    <property type="match status" value="1"/>
</dbReference>
<reference evidence="3" key="1">
    <citation type="journal article" date="2019" name="Int. J. Syst. Evol. Microbiol.">
        <title>The Global Catalogue of Microorganisms (GCM) 10K type strain sequencing project: providing services to taxonomists for standard genome sequencing and annotation.</title>
        <authorList>
            <consortium name="The Broad Institute Genomics Platform"/>
            <consortium name="The Broad Institute Genome Sequencing Center for Infectious Disease"/>
            <person name="Wu L."/>
            <person name="Ma J."/>
        </authorList>
    </citation>
    <scope>NUCLEOTIDE SEQUENCE [LARGE SCALE GENOMIC DNA]</scope>
    <source>
        <strain evidence="3">KCTC 52237</strain>
    </source>
</reference>
<dbReference type="RefSeq" id="WP_378116321.1">
    <property type="nucleotide sequence ID" value="NZ_JBHRTF010000002.1"/>
</dbReference>
<organism evidence="2 3">
    <name type="scientific">Cellvibrio fontiphilus</name>
    <dbReference type="NCBI Taxonomy" id="1815559"/>
    <lineage>
        <taxon>Bacteria</taxon>
        <taxon>Pseudomonadati</taxon>
        <taxon>Pseudomonadota</taxon>
        <taxon>Gammaproteobacteria</taxon>
        <taxon>Cellvibrionales</taxon>
        <taxon>Cellvibrionaceae</taxon>
        <taxon>Cellvibrio</taxon>
    </lineage>
</organism>
<dbReference type="InterPro" id="IPR036188">
    <property type="entry name" value="FAD/NAD-bd_sf"/>
</dbReference>
<evidence type="ECO:0000313" key="2">
    <source>
        <dbReference type="EMBL" id="MFC3114724.1"/>
    </source>
</evidence>
<dbReference type="SUPFAM" id="SSF51905">
    <property type="entry name" value="FAD/NAD(P)-binding domain"/>
    <property type="match status" value="2"/>
</dbReference>
<comment type="caution">
    <text evidence="2">The sequence shown here is derived from an EMBL/GenBank/DDBJ whole genome shotgun (WGS) entry which is preliminary data.</text>
</comment>
<evidence type="ECO:0000313" key="3">
    <source>
        <dbReference type="Proteomes" id="UP001595555"/>
    </source>
</evidence>
<accession>A0ABV7FES5</accession>
<dbReference type="PANTHER" id="PTHR43539">
    <property type="entry name" value="FLAVIN-BINDING MONOOXYGENASE-LIKE PROTEIN (AFU_ORTHOLOGUE AFUA_4G09220)"/>
    <property type="match status" value="1"/>
</dbReference>
<keyword evidence="3" id="KW-1185">Reference proteome</keyword>
<dbReference type="EMBL" id="JBHRTF010000002">
    <property type="protein sequence ID" value="MFC3114724.1"/>
    <property type="molecule type" value="Genomic_DNA"/>
</dbReference>
<proteinExistence type="predicted"/>
<dbReference type="PRINTS" id="PR00469">
    <property type="entry name" value="PNDRDTASEII"/>
</dbReference>
<dbReference type="GO" id="GO:0004497">
    <property type="term" value="F:monooxygenase activity"/>
    <property type="evidence" value="ECO:0007669"/>
    <property type="project" value="UniProtKB-KW"/>
</dbReference>
<dbReference type="PANTHER" id="PTHR43539:SF78">
    <property type="entry name" value="FLAVIN-CONTAINING MONOOXYGENASE"/>
    <property type="match status" value="1"/>
</dbReference>
<dbReference type="InterPro" id="IPR050982">
    <property type="entry name" value="Auxin_biosynth/cation_transpt"/>
</dbReference>
<gene>
    <name evidence="2" type="ORF">ACFODX_04080</name>
</gene>
<keyword evidence="1" id="KW-0560">Oxidoreductase</keyword>
<dbReference type="NCBIfam" id="NF040505">
    <property type="entry name" value="ArsO_flavin_mono"/>
    <property type="match status" value="1"/>
</dbReference>
<dbReference type="Proteomes" id="UP001595555">
    <property type="component" value="Unassembled WGS sequence"/>
</dbReference>
<name>A0ABV7FES5_9GAMM</name>
<protein>
    <submittedName>
        <fullName evidence="2">ArsO family NAD(P)H-dependent flavin-containing monooxygenase</fullName>
    </submittedName>
</protein>
<keyword evidence="2" id="KW-0503">Monooxygenase</keyword>
<evidence type="ECO:0000256" key="1">
    <source>
        <dbReference type="ARBA" id="ARBA00023002"/>
    </source>
</evidence>